<feature type="region of interest" description="Disordered" evidence="1">
    <location>
        <begin position="1"/>
        <end position="38"/>
    </location>
</feature>
<evidence type="ECO:0000256" key="1">
    <source>
        <dbReference type="SAM" id="MobiDB-lite"/>
    </source>
</evidence>
<gene>
    <name evidence="2" type="ORF">CDEB00056_LOCUS23586</name>
</gene>
<sequence>MKNRSRAKKRGRNASINVEANSNKKNRQVEGKDQDKNSITQAKKLYEAAKQKWLYPQNESDYEVQVKKLLRKSIRILENDNQSQSQSQSQNQEEQEAKFSLHTQANDALTLLCIQISNSNPKEVNNLLRDGGYVARLSKDVLRYKLPSEITRTRTAAAAAATVTEQDGNHNNNNTSASSVACPCHVYDDALPTKDLNVLMKALCPEDSSYWKDHAYSVYPPTPYFSYAFDLRDETLNQLGALGEHVKNVRRLSSGIFDEFTDEATAQYAEIWAHHRPHCSGHQLHFDSDNEGRGEVKHPLVSSIIYLSDEGCGGPSLMTDQRLGDNELAQNGWLAYPKKNRLVVFDGSVLHGVIPGRGFVGHRKRVTLMVALWKDIRIRKGKEPGAARPLPMLMRKRKDDATSMPEWFQYLTSKGDDKDVSKNTAKKVEPERLGCVFSTRKGKPIREGQMPHYDTVFQGF</sequence>
<feature type="region of interest" description="Disordered" evidence="1">
    <location>
        <begin position="79"/>
        <end position="99"/>
    </location>
</feature>
<organism evidence="2">
    <name type="scientific">Chaetoceros debilis</name>
    <dbReference type="NCBI Taxonomy" id="122233"/>
    <lineage>
        <taxon>Eukaryota</taxon>
        <taxon>Sar</taxon>
        <taxon>Stramenopiles</taxon>
        <taxon>Ochrophyta</taxon>
        <taxon>Bacillariophyta</taxon>
        <taxon>Coscinodiscophyceae</taxon>
        <taxon>Chaetocerotophycidae</taxon>
        <taxon>Chaetocerotales</taxon>
        <taxon>Chaetocerotaceae</taxon>
        <taxon>Chaetoceros</taxon>
    </lineage>
</organism>
<proteinExistence type="predicted"/>
<feature type="compositionally biased region" description="Polar residues" evidence="1">
    <location>
        <begin position="14"/>
        <end position="23"/>
    </location>
</feature>
<dbReference type="AlphaFoldDB" id="A0A7S3VG20"/>
<protein>
    <submittedName>
        <fullName evidence="2">Uncharacterized protein</fullName>
    </submittedName>
</protein>
<feature type="compositionally biased region" description="Basic and acidic residues" evidence="1">
    <location>
        <begin position="27"/>
        <end position="36"/>
    </location>
</feature>
<reference evidence="2" key="1">
    <citation type="submission" date="2021-01" db="EMBL/GenBank/DDBJ databases">
        <authorList>
            <person name="Corre E."/>
            <person name="Pelletier E."/>
            <person name="Niang G."/>
            <person name="Scheremetjew M."/>
            <person name="Finn R."/>
            <person name="Kale V."/>
            <person name="Holt S."/>
            <person name="Cochrane G."/>
            <person name="Meng A."/>
            <person name="Brown T."/>
            <person name="Cohen L."/>
        </authorList>
    </citation>
    <scope>NUCLEOTIDE SEQUENCE</scope>
    <source>
        <strain evidence="2">MM31A-1</strain>
    </source>
</reference>
<accession>A0A7S3VG20</accession>
<feature type="compositionally biased region" description="Basic residues" evidence="1">
    <location>
        <begin position="1"/>
        <end position="12"/>
    </location>
</feature>
<name>A0A7S3VG20_9STRA</name>
<evidence type="ECO:0000313" key="2">
    <source>
        <dbReference type="EMBL" id="CAE0478733.1"/>
    </source>
</evidence>
<feature type="compositionally biased region" description="Low complexity" evidence="1">
    <location>
        <begin position="79"/>
        <end position="92"/>
    </location>
</feature>
<dbReference type="EMBL" id="HBIO01030787">
    <property type="protein sequence ID" value="CAE0478733.1"/>
    <property type="molecule type" value="Transcribed_RNA"/>
</dbReference>